<evidence type="ECO:0000313" key="1">
    <source>
        <dbReference type="EMBL" id="AFM27614.1"/>
    </source>
</evidence>
<protein>
    <recommendedName>
        <fullName evidence="3">RsbT co-antagonist protein RsbRD N-terminal domain-containing protein</fullName>
    </recommendedName>
</protein>
<dbReference type="EMBL" id="CP003360">
    <property type="protein sequence ID" value="AFM27614.1"/>
    <property type="molecule type" value="Genomic_DNA"/>
</dbReference>
<organism evidence="1 2">
    <name type="scientific">Desulfomonile tiedjei (strain ATCC 49306 / DSM 6799 / DCB-1)</name>
    <dbReference type="NCBI Taxonomy" id="706587"/>
    <lineage>
        <taxon>Bacteria</taxon>
        <taxon>Pseudomonadati</taxon>
        <taxon>Thermodesulfobacteriota</taxon>
        <taxon>Desulfomonilia</taxon>
        <taxon>Desulfomonilales</taxon>
        <taxon>Desulfomonilaceae</taxon>
        <taxon>Desulfomonile</taxon>
    </lineage>
</organism>
<name>I4CDH3_DESTA</name>
<reference evidence="2" key="1">
    <citation type="submission" date="2012-06" db="EMBL/GenBank/DDBJ databases">
        <title>Complete sequence of chromosome of Desulfomonile tiedjei DSM 6799.</title>
        <authorList>
            <person name="Lucas S."/>
            <person name="Copeland A."/>
            <person name="Lapidus A."/>
            <person name="Glavina del Rio T."/>
            <person name="Dalin E."/>
            <person name="Tice H."/>
            <person name="Bruce D."/>
            <person name="Goodwin L."/>
            <person name="Pitluck S."/>
            <person name="Peters L."/>
            <person name="Ovchinnikova G."/>
            <person name="Zeytun A."/>
            <person name="Lu M."/>
            <person name="Kyrpides N."/>
            <person name="Mavromatis K."/>
            <person name="Ivanova N."/>
            <person name="Brettin T."/>
            <person name="Detter J.C."/>
            <person name="Han C."/>
            <person name="Larimer F."/>
            <person name="Land M."/>
            <person name="Hauser L."/>
            <person name="Markowitz V."/>
            <person name="Cheng J.-F."/>
            <person name="Hugenholtz P."/>
            <person name="Woyke T."/>
            <person name="Wu D."/>
            <person name="Spring S."/>
            <person name="Schroeder M."/>
            <person name="Brambilla E."/>
            <person name="Klenk H.-P."/>
            <person name="Eisen J.A."/>
        </authorList>
    </citation>
    <scope>NUCLEOTIDE SEQUENCE [LARGE SCALE GENOMIC DNA]</scope>
    <source>
        <strain evidence="2">ATCC 49306 / DSM 6799 / DCB-1</strain>
    </source>
</reference>
<dbReference type="OrthoDB" id="597695at2"/>
<gene>
    <name evidence="1" type="ordered locus">Desti_5002</name>
</gene>
<proteinExistence type="predicted"/>
<keyword evidence="2" id="KW-1185">Reference proteome</keyword>
<dbReference type="Proteomes" id="UP000006055">
    <property type="component" value="Chromosome"/>
</dbReference>
<evidence type="ECO:0008006" key="3">
    <source>
        <dbReference type="Google" id="ProtNLM"/>
    </source>
</evidence>
<dbReference type="HOGENOM" id="CLU_1486799_0_0_7"/>
<accession>I4CDH3</accession>
<sequence>MEPRTFELEFAKFIERFHEQIKEAFFEDVFLKREILTQYQIGRVVLEELADSILSEFTVMIDKRTSVAAIADRYIHLGARCCADGLSFSEVVRVFTLLKRHIWLFFQESNFAGQPFDVRSIVALNNRTALFFDRAIYYFLVGYEQAISEDETELEILYKSILSRLKKDLGLQQEIEKAEEC</sequence>
<dbReference type="RefSeq" id="WP_014812718.1">
    <property type="nucleotide sequence ID" value="NC_018025.1"/>
</dbReference>
<dbReference type="KEGG" id="dti:Desti_5002"/>
<evidence type="ECO:0000313" key="2">
    <source>
        <dbReference type="Proteomes" id="UP000006055"/>
    </source>
</evidence>
<dbReference type="AlphaFoldDB" id="I4CDH3"/>